<accession>A0A6A5WJN3</accession>
<reference evidence="1" key="1">
    <citation type="journal article" date="2020" name="Stud. Mycol.">
        <title>101 Dothideomycetes genomes: a test case for predicting lifestyles and emergence of pathogens.</title>
        <authorList>
            <person name="Haridas S."/>
            <person name="Albert R."/>
            <person name="Binder M."/>
            <person name="Bloem J."/>
            <person name="Labutti K."/>
            <person name="Salamov A."/>
            <person name="Andreopoulos B."/>
            <person name="Baker S."/>
            <person name="Barry K."/>
            <person name="Bills G."/>
            <person name="Bluhm B."/>
            <person name="Cannon C."/>
            <person name="Castanera R."/>
            <person name="Culley D."/>
            <person name="Daum C."/>
            <person name="Ezra D."/>
            <person name="Gonzalez J."/>
            <person name="Henrissat B."/>
            <person name="Kuo A."/>
            <person name="Liang C."/>
            <person name="Lipzen A."/>
            <person name="Lutzoni F."/>
            <person name="Magnuson J."/>
            <person name="Mondo S."/>
            <person name="Nolan M."/>
            <person name="Ohm R."/>
            <person name="Pangilinan J."/>
            <person name="Park H.-J."/>
            <person name="Ramirez L."/>
            <person name="Alfaro M."/>
            <person name="Sun H."/>
            <person name="Tritt A."/>
            <person name="Yoshinaga Y."/>
            <person name="Zwiers L.-H."/>
            <person name="Turgeon B."/>
            <person name="Goodwin S."/>
            <person name="Spatafora J."/>
            <person name="Crous P."/>
            <person name="Grigoriev I."/>
        </authorList>
    </citation>
    <scope>NUCLEOTIDE SEQUENCE</scope>
    <source>
        <strain evidence="1">CBS 123094</strain>
    </source>
</reference>
<proteinExistence type="predicted"/>
<organism evidence="1 2">
    <name type="scientific">Amniculicola lignicola CBS 123094</name>
    <dbReference type="NCBI Taxonomy" id="1392246"/>
    <lineage>
        <taxon>Eukaryota</taxon>
        <taxon>Fungi</taxon>
        <taxon>Dikarya</taxon>
        <taxon>Ascomycota</taxon>
        <taxon>Pezizomycotina</taxon>
        <taxon>Dothideomycetes</taxon>
        <taxon>Pleosporomycetidae</taxon>
        <taxon>Pleosporales</taxon>
        <taxon>Amniculicolaceae</taxon>
        <taxon>Amniculicola</taxon>
    </lineage>
</organism>
<keyword evidence="2" id="KW-1185">Reference proteome</keyword>
<sequence length="143" mass="15680">MATGRSCGQSHATYPRIPSSGDTGSFSIAEYSYKHGNMLAGAAHPILVLIFATVNLNGVHVLVSVAFNHEINVVKSEVGAVLNLIKGIANLSVMKKPKFTRVLQGKSNKYKKHSVKGQQRHYRTLRDMHLGAEREILEEQVPS</sequence>
<evidence type="ECO:0000313" key="2">
    <source>
        <dbReference type="Proteomes" id="UP000799779"/>
    </source>
</evidence>
<evidence type="ECO:0000313" key="1">
    <source>
        <dbReference type="EMBL" id="KAF2002100.1"/>
    </source>
</evidence>
<dbReference type="Proteomes" id="UP000799779">
    <property type="component" value="Unassembled WGS sequence"/>
</dbReference>
<protein>
    <submittedName>
        <fullName evidence="1">Uncharacterized protein</fullName>
    </submittedName>
</protein>
<gene>
    <name evidence="1" type="ORF">P154DRAFT_562224</name>
</gene>
<name>A0A6A5WJN3_9PLEO</name>
<dbReference type="EMBL" id="ML977579">
    <property type="protein sequence ID" value="KAF2002100.1"/>
    <property type="molecule type" value="Genomic_DNA"/>
</dbReference>
<dbReference type="AlphaFoldDB" id="A0A6A5WJN3"/>